<feature type="non-terminal residue" evidence="10">
    <location>
        <position position="248"/>
    </location>
</feature>
<accession>A0A850NRN2</accession>
<dbReference type="AlphaFoldDB" id="A0A850NRN2"/>
<evidence type="ECO:0000256" key="6">
    <source>
        <dbReference type="ARBA" id="ARBA00022989"/>
    </source>
</evidence>
<sequence length="248" mass="25578">MSVLLIWAICAVATACVILRPLGWPEWIWAVVGATLLVATGRVPVGAAIGAIGRGGDVYLFLAGMMLLSEAARAQGLFDWVAACAARLAGGSRPRLFTLVFGTGAIVTVLMSNDATAVVLTPAVFAAARHAEADALPLLLACALIANAASFVLPISNPANLVMYGGHMPPLGAWLDSFTLPSLAAIGATYAVLRLLYRRRIGGRCTVPEETPRLSRGGVMALVGIGLTALLLVVISALDRPLGAPTAL</sequence>
<reference evidence="10 11" key="1">
    <citation type="submission" date="2020-06" db="EMBL/GenBank/DDBJ databases">
        <title>Description of novel acetic acid bacteria.</title>
        <authorList>
            <person name="Sombolestani A."/>
        </authorList>
    </citation>
    <scope>NUCLEOTIDE SEQUENCE [LARGE SCALE GENOMIC DNA]</scope>
    <source>
        <strain evidence="10 11">LMG 26838</strain>
    </source>
</reference>
<keyword evidence="4" id="KW-1003">Cell membrane</keyword>
<dbReference type="Pfam" id="PF03600">
    <property type="entry name" value="CitMHS"/>
    <property type="match status" value="1"/>
</dbReference>
<dbReference type="RefSeq" id="WP_176625944.1">
    <property type="nucleotide sequence ID" value="NZ_JABXXQ010000410.1"/>
</dbReference>
<evidence type="ECO:0000256" key="2">
    <source>
        <dbReference type="ARBA" id="ARBA00009843"/>
    </source>
</evidence>
<dbReference type="PANTHER" id="PTHR43302">
    <property type="entry name" value="TRANSPORTER ARSB-RELATED"/>
    <property type="match status" value="1"/>
</dbReference>
<evidence type="ECO:0000256" key="4">
    <source>
        <dbReference type="ARBA" id="ARBA00022475"/>
    </source>
</evidence>
<dbReference type="GO" id="GO:0005886">
    <property type="term" value="C:plasma membrane"/>
    <property type="evidence" value="ECO:0007669"/>
    <property type="project" value="UniProtKB-SubCell"/>
</dbReference>
<evidence type="ECO:0000256" key="7">
    <source>
        <dbReference type="ARBA" id="ARBA00023136"/>
    </source>
</evidence>
<feature type="transmembrane region" description="Helical" evidence="8">
    <location>
        <begin position="96"/>
        <end position="128"/>
    </location>
</feature>
<comment type="subcellular location">
    <subcellularLocation>
        <location evidence="1">Cell membrane</location>
        <topology evidence="1">Multi-pass membrane protein</topology>
    </subcellularLocation>
</comment>
<keyword evidence="7 8" id="KW-0472">Membrane</keyword>
<feature type="domain" description="Citrate transporter-like" evidence="9">
    <location>
        <begin position="21"/>
        <end position="234"/>
    </location>
</feature>
<organism evidence="10 11">
    <name type="scientific">Endobacter medicaginis</name>
    <dbReference type="NCBI Taxonomy" id="1181271"/>
    <lineage>
        <taxon>Bacteria</taxon>
        <taxon>Pseudomonadati</taxon>
        <taxon>Pseudomonadota</taxon>
        <taxon>Alphaproteobacteria</taxon>
        <taxon>Acetobacterales</taxon>
        <taxon>Acetobacteraceae</taxon>
        <taxon>Endobacter</taxon>
    </lineage>
</organism>
<dbReference type="Proteomes" id="UP000565205">
    <property type="component" value="Unassembled WGS sequence"/>
</dbReference>
<comment type="similarity">
    <text evidence="2">Belongs to the CitM (TC 2.A.11) transporter family.</text>
</comment>
<comment type="caution">
    <text evidence="10">The sequence shown here is derived from an EMBL/GenBank/DDBJ whole genome shotgun (WGS) entry which is preliminary data.</text>
</comment>
<evidence type="ECO:0000313" key="11">
    <source>
        <dbReference type="Proteomes" id="UP000565205"/>
    </source>
</evidence>
<evidence type="ECO:0000256" key="3">
    <source>
        <dbReference type="ARBA" id="ARBA00022448"/>
    </source>
</evidence>
<evidence type="ECO:0000256" key="5">
    <source>
        <dbReference type="ARBA" id="ARBA00022692"/>
    </source>
</evidence>
<feature type="transmembrane region" description="Helical" evidence="8">
    <location>
        <begin position="29"/>
        <end position="51"/>
    </location>
</feature>
<dbReference type="PANTHER" id="PTHR43302:SF5">
    <property type="entry name" value="TRANSPORTER ARSB-RELATED"/>
    <property type="match status" value="1"/>
</dbReference>
<dbReference type="EMBL" id="JABXXQ010000410">
    <property type="protein sequence ID" value="NVN31554.1"/>
    <property type="molecule type" value="Genomic_DNA"/>
</dbReference>
<gene>
    <name evidence="10" type="ORF">HUK83_14595</name>
</gene>
<feature type="transmembrane region" description="Helical" evidence="8">
    <location>
        <begin position="173"/>
        <end position="197"/>
    </location>
</feature>
<dbReference type="PRINTS" id="PR00758">
    <property type="entry name" value="ARSENICPUMP"/>
</dbReference>
<keyword evidence="5 8" id="KW-0812">Transmembrane</keyword>
<evidence type="ECO:0000256" key="8">
    <source>
        <dbReference type="SAM" id="Phobius"/>
    </source>
</evidence>
<dbReference type="GO" id="GO:0015105">
    <property type="term" value="F:arsenite transmembrane transporter activity"/>
    <property type="evidence" value="ECO:0007669"/>
    <property type="project" value="InterPro"/>
</dbReference>
<keyword evidence="6 8" id="KW-1133">Transmembrane helix</keyword>
<evidence type="ECO:0000259" key="9">
    <source>
        <dbReference type="Pfam" id="PF03600"/>
    </source>
</evidence>
<keyword evidence="3" id="KW-0813">Transport</keyword>
<proteinExistence type="inferred from homology"/>
<evidence type="ECO:0000256" key="1">
    <source>
        <dbReference type="ARBA" id="ARBA00004651"/>
    </source>
</evidence>
<dbReference type="InterPro" id="IPR004680">
    <property type="entry name" value="Cit_transptr-like_dom"/>
</dbReference>
<name>A0A850NRN2_9PROT</name>
<feature type="transmembrane region" description="Helical" evidence="8">
    <location>
        <begin position="218"/>
        <end position="238"/>
    </location>
</feature>
<dbReference type="InterPro" id="IPR000802">
    <property type="entry name" value="Arsenical_pump_ArsB"/>
</dbReference>
<feature type="transmembrane region" description="Helical" evidence="8">
    <location>
        <begin position="135"/>
        <end position="153"/>
    </location>
</feature>
<evidence type="ECO:0000313" key="10">
    <source>
        <dbReference type="EMBL" id="NVN31554.1"/>
    </source>
</evidence>
<protein>
    <submittedName>
        <fullName evidence="10">Anion permease</fullName>
    </submittedName>
</protein>